<accession>A0AAW8STF0</accession>
<dbReference type="Gene3D" id="1.10.150.240">
    <property type="entry name" value="Putative phosphatase, domain 2"/>
    <property type="match status" value="1"/>
</dbReference>
<dbReference type="PANTHER" id="PTHR47478">
    <property type="match status" value="1"/>
</dbReference>
<name>A0AAW8STF0_9ENTE</name>
<dbReference type="NCBIfam" id="TIGR02254">
    <property type="entry name" value="YjjG_YfnB"/>
    <property type="match status" value="1"/>
</dbReference>
<dbReference type="SUPFAM" id="SSF56784">
    <property type="entry name" value="HAD-like"/>
    <property type="match status" value="1"/>
</dbReference>
<dbReference type="InterPro" id="IPR006439">
    <property type="entry name" value="HAD-SF_hydro_IA"/>
</dbReference>
<dbReference type="Pfam" id="PF13419">
    <property type="entry name" value="HAD_2"/>
    <property type="match status" value="1"/>
</dbReference>
<evidence type="ECO:0000313" key="3">
    <source>
        <dbReference type="Proteomes" id="UP001249240"/>
    </source>
</evidence>
<dbReference type="InterPro" id="IPR011951">
    <property type="entry name" value="HAD-SF_hydro_IA_YjjG/PynA"/>
</dbReference>
<dbReference type="InterPro" id="IPR052550">
    <property type="entry name" value="Pyrimidine_5'-ntase_YjjG"/>
</dbReference>
<dbReference type="Gene3D" id="3.40.50.1000">
    <property type="entry name" value="HAD superfamily/HAD-like"/>
    <property type="match status" value="1"/>
</dbReference>
<dbReference type="SFLD" id="SFLDS00003">
    <property type="entry name" value="Haloacid_Dehalogenase"/>
    <property type="match status" value="1"/>
</dbReference>
<dbReference type="NCBIfam" id="TIGR01549">
    <property type="entry name" value="HAD-SF-IA-v1"/>
    <property type="match status" value="1"/>
</dbReference>
<dbReference type="Proteomes" id="UP001254770">
    <property type="component" value="Unassembled WGS sequence"/>
</dbReference>
<dbReference type="GO" id="GO:0008253">
    <property type="term" value="F:5'-nucleotidase activity"/>
    <property type="evidence" value="ECO:0007669"/>
    <property type="project" value="InterPro"/>
</dbReference>
<comment type="caution">
    <text evidence="1">The sequence shown here is derived from an EMBL/GenBank/DDBJ whole genome shotgun (WGS) entry which is preliminary data.</text>
</comment>
<dbReference type="EMBL" id="JARPXL010000002">
    <property type="protein sequence ID" value="MDT2543373.1"/>
    <property type="molecule type" value="Genomic_DNA"/>
</dbReference>
<dbReference type="PANTHER" id="PTHR47478:SF1">
    <property type="entry name" value="PYRIMIDINE 5'-NUCLEOTIDASE YJJG"/>
    <property type="match status" value="1"/>
</dbReference>
<organism evidence="1 3">
    <name type="scientific">Enterococcus raffinosus</name>
    <dbReference type="NCBI Taxonomy" id="71452"/>
    <lineage>
        <taxon>Bacteria</taxon>
        <taxon>Bacillati</taxon>
        <taxon>Bacillota</taxon>
        <taxon>Bacilli</taxon>
        <taxon>Lactobacillales</taxon>
        <taxon>Enterococcaceae</taxon>
        <taxon>Enterococcus</taxon>
    </lineage>
</organism>
<dbReference type="InterPro" id="IPR023214">
    <property type="entry name" value="HAD_sf"/>
</dbReference>
<dbReference type="EMBL" id="JARPXM010000002">
    <property type="protein sequence ID" value="MDT2537321.1"/>
    <property type="molecule type" value="Genomic_DNA"/>
</dbReference>
<evidence type="ECO:0000313" key="1">
    <source>
        <dbReference type="EMBL" id="MDT2537321.1"/>
    </source>
</evidence>
<dbReference type="SFLD" id="SFLDG01129">
    <property type="entry name" value="C1.5:_HAD__Beta-PGM__Phosphata"/>
    <property type="match status" value="1"/>
</dbReference>
<dbReference type="AlphaFoldDB" id="A0AAW8STF0"/>
<dbReference type="RefSeq" id="WP_010747225.1">
    <property type="nucleotide sequence ID" value="NZ_BAAAXM010000057.1"/>
</dbReference>
<dbReference type="InterPro" id="IPR023198">
    <property type="entry name" value="PGP-like_dom2"/>
</dbReference>
<evidence type="ECO:0000313" key="2">
    <source>
        <dbReference type="EMBL" id="MDT2543373.1"/>
    </source>
</evidence>
<dbReference type="Proteomes" id="UP001249240">
    <property type="component" value="Unassembled WGS sequence"/>
</dbReference>
<dbReference type="InterPro" id="IPR036412">
    <property type="entry name" value="HAD-like_sf"/>
</dbReference>
<protein>
    <submittedName>
        <fullName evidence="1">YjjG family noncanonical pyrimidine nucleotidase</fullName>
    </submittedName>
</protein>
<gene>
    <name evidence="2" type="ORF">P7D69_03305</name>
    <name evidence="1" type="ORF">P7D78_04215</name>
</gene>
<reference evidence="1" key="1">
    <citation type="submission" date="2023-03" db="EMBL/GenBank/DDBJ databases">
        <authorList>
            <person name="Shen W."/>
            <person name="Cai J."/>
        </authorList>
    </citation>
    <scope>NUCLEOTIDE SEQUENCE</scope>
    <source>
        <strain evidence="1">B646-2</strain>
        <strain evidence="2">Y15</strain>
    </source>
</reference>
<dbReference type="SFLD" id="SFLDG01135">
    <property type="entry name" value="C1.5.6:_HAD__Beta-PGM__Phospha"/>
    <property type="match status" value="1"/>
</dbReference>
<dbReference type="InterPro" id="IPR041492">
    <property type="entry name" value="HAD_2"/>
</dbReference>
<proteinExistence type="predicted"/>
<sequence>MGYKTILFDIDDTLLDFKAAEEQALSWLFQDMGVEPSLAVKNQYKKMNQGFWRDHEVGLLSRQDLLDNRFRLFFEEYEREVDGPKTEARYRHYLNQGHQLISNSLEVVENLSQKKDLYVVTNGVSATQHERLTKSGLAPYFKKFFISEEMGVHKPMKEFFDIVFAEIPHIEKERTVIVGDSLTSDIKGGQVAGIDTIWMNPQEKEAQEIKPTFQIKELTDLYQILEEF</sequence>